<evidence type="ECO:0000313" key="4">
    <source>
        <dbReference type="Proteomes" id="UP001198862"/>
    </source>
</evidence>
<evidence type="ECO:0000313" key="3">
    <source>
        <dbReference type="EMBL" id="MCC8430587.1"/>
    </source>
</evidence>
<dbReference type="RefSeq" id="WP_230551747.1">
    <property type="nucleotide sequence ID" value="NZ_JAJISD010000007.1"/>
</dbReference>
<accession>A0ABS8KXX7</accession>
<dbReference type="InterPro" id="IPR050697">
    <property type="entry name" value="Adenylyl/Guanylyl_Cyclase_3/4"/>
</dbReference>
<keyword evidence="4" id="KW-1185">Reference proteome</keyword>
<feature type="transmembrane region" description="Helical" evidence="1">
    <location>
        <begin position="107"/>
        <end position="125"/>
    </location>
</feature>
<evidence type="ECO:0000259" key="2">
    <source>
        <dbReference type="PROSITE" id="PS50125"/>
    </source>
</evidence>
<evidence type="ECO:0000256" key="1">
    <source>
        <dbReference type="SAM" id="Phobius"/>
    </source>
</evidence>
<keyword evidence="1" id="KW-0812">Transmembrane</keyword>
<reference evidence="3 4" key="1">
    <citation type="submission" date="2021-11" db="EMBL/GenBank/DDBJ databases">
        <authorList>
            <person name="Lee D.-H."/>
            <person name="Kim S.-B."/>
        </authorList>
    </citation>
    <scope>NUCLEOTIDE SEQUENCE [LARGE SCALE GENOMIC DNA]</scope>
    <source>
        <strain evidence="3 4">KCTC 52223</strain>
    </source>
</reference>
<dbReference type="Proteomes" id="UP001198862">
    <property type="component" value="Unassembled WGS sequence"/>
</dbReference>
<dbReference type="SUPFAM" id="SSF55073">
    <property type="entry name" value="Nucleotide cyclase"/>
    <property type="match status" value="1"/>
</dbReference>
<dbReference type="EMBL" id="JAJISD010000007">
    <property type="protein sequence ID" value="MCC8430587.1"/>
    <property type="molecule type" value="Genomic_DNA"/>
</dbReference>
<dbReference type="InterPro" id="IPR029787">
    <property type="entry name" value="Nucleotide_cyclase"/>
</dbReference>
<proteinExistence type="predicted"/>
<protein>
    <submittedName>
        <fullName evidence="3">Adenylate/guanylate cyclase domain-containing protein</fullName>
    </submittedName>
</protein>
<name>A0ABS8KXX7_9HYPH</name>
<feature type="transmembrane region" description="Helical" evidence="1">
    <location>
        <begin position="77"/>
        <end position="95"/>
    </location>
</feature>
<feature type="transmembrane region" description="Helical" evidence="1">
    <location>
        <begin position="25"/>
        <end position="43"/>
    </location>
</feature>
<dbReference type="SMART" id="SM00044">
    <property type="entry name" value="CYCc"/>
    <property type="match status" value="1"/>
</dbReference>
<dbReference type="Pfam" id="PF00211">
    <property type="entry name" value="Guanylate_cyc"/>
    <property type="match status" value="1"/>
</dbReference>
<dbReference type="Gene3D" id="3.30.70.1230">
    <property type="entry name" value="Nucleotide cyclase"/>
    <property type="match status" value="1"/>
</dbReference>
<feature type="transmembrane region" description="Helical" evidence="1">
    <location>
        <begin position="49"/>
        <end position="68"/>
    </location>
</feature>
<keyword evidence="1" id="KW-1133">Transmembrane helix</keyword>
<gene>
    <name evidence="3" type="ORF">LJ725_16565</name>
</gene>
<organism evidence="3 4">
    <name type="scientific">Reyranella aquatilis</name>
    <dbReference type="NCBI Taxonomy" id="2035356"/>
    <lineage>
        <taxon>Bacteria</taxon>
        <taxon>Pseudomonadati</taxon>
        <taxon>Pseudomonadota</taxon>
        <taxon>Alphaproteobacteria</taxon>
        <taxon>Hyphomicrobiales</taxon>
        <taxon>Reyranellaceae</taxon>
        <taxon>Reyranella</taxon>
    </lineage>
</organism>
<feature type="domain" description="Guanylate cyclase" evidence="2">
    <location>
        <begin position="237"/>
        <end position="369"/>
    </location>
</feature>
<dbReference type="InterPro" id="IPR001054">
    <property type="entry name" value="A/G_cyclase"/>
</dbReference>
<feature type="transmembrane region" description="Helical" evidence="1">
    <location>
        <begin position="132"/>
        <end position="154"/>
    </location>
</feature>
<comment type="caution">
    <text evidence="3">The sequence shown here is derived from an EMBL/GenBank/DDBJ whole genome shotgun (WGS) entry which is preliminary data.</text>
</comment>
<sequence length="435" mass="47587">MLDLASEELLTNAERRRWQRERRSAWLRLVALAILVVNLGLAGTQDSEIVHANVVVAYGALTILALVLAELRRGTKWLSWLYVVFDALLVVVLFHEHLFAPGKDLDHALTAPSLAIGFVLLTHAAMRLRPMLVFLFSGIVILGWLALLTVAVEAHLGKGAPHARDWSAFLTEAALAAAFGFAALVCGLLTHDHNVLLKTAVLAERRRANLSRFFSPTVLTELQATGTSLALGRREVAVMFVDLRGFTSLSESIPLEMLARLLAEFRELVTREVFAHGGMIDKFIGDGVMAAFGQPKSTADDAARALECAVHLRSMLHDWAAMRRRRGDVDPRAGIGLHFGTAIGGVLRSGSHDEFTLVGDAVNVAQRLERLCKPLDASIVVSLEVVEAGRGQGLVNWQYENGVEIEGRSKRMRIAYVSNEQGRATGELIQQGVCR</sequence>
<dbReference type="CDD" id="cd07302">
    <property type="entry name" value="CHD"/>
    <property type="match status" value="1"/>
</dbReference>
<feature type="transmembrane region" description="Helical" evidence="1">
    <location>
        <begin position="166"/>
        <end position="189"/>
    </location>
</feature>
<dbReference type="PROSITE" id="PS50125">
    <property type="entry name" value="GUANYLATE_CYCLASE_2"/>
    <property type="match status" value="1"/>
</dbReference>
<keyword evidence="1" id="KW-0472">Membrane</keyword>
<dbReference type="PANTHER" id="PTHR43081:SF1">
    <property type="entry name" value="ADENYLATE CYCLASE, TERMINAL-DIFFERENTIATION SPECIFIC"/>
    <property type="match status" value="1"/>
</dbReference>
<dbReference type="PANTHER" id="PTHR43081">
    <property type="entry name" value="ADENYLATE CYCLASE, TERMINAL-DIFFERENTIATION SPECIFIC-RELATED"/>
    <property type="match status" value="1"/>
</dbReference>